<dbReference type="InterPro" id="IPR026350">
    <property type="entry name" value="GxxExxY"/>
</dbReference>
<feature type="coiled-coil region" evidence="1">
    <location>
        <begin position="45"/>
        <end position="72"/>
    </location>
</feature>
<evidence type="ECO:0008006" key="4">
    <source>
        <dbReference type="Google" id="ProtNLM"/>
    </source>
</evidence>
<dbReference type="Pfam" id="PF13366">
    <property type="entry name" value="PDDEXK_3"/>
    <property type="match status" value="1"/>
</dbReference>
<comment type="caution">
    <text evidence="2">The sequence shown here is derived from an EMBL/GenBank/DDBJ whole genome shotgun (WGS) entry which is preliminary data.</text>
</comment>
<dbReference type="AlphaFoldDB" id="A0A1F6G261"/>
<dbReference type="Proteomes" id="UP000177320">
    <property type="component" value="Unassembled WGS sequence"/>
</dbReference>
<organism evidence="2 3">
    <name type="scientific">Candidatus Kuenenbacteria bacterium RIFCSPLOWO2_12_FULL_42_13</name>
    <dbReference type="NCBI Taxonomy" id="1798565"/>
    <lineage>
        <taxon>Bacteria</taxon>
        <taxon>Candidatus Kueneniibacteriota</taxon>
    </lineage>
</organism>
<reference evidence="2 3" key="1">
    <citation type="journal article" date="2016" name="Nat. Commun.">
        <title>Thousands of microbial genomes shed light on interconnected biogeochemical processes in an aquifer system.</title>
        <authorList>
            <person name="Anantharaman K."/>
            <person name="Brown C.T."/>
            <person name="Hug L.A."/>
            <person name="Sharon I."/>
            <person name="Castelle C.J."/>
            <person name="Probst A.J."/>
            <person name="Thomas B.C."/>
            <person name="Singh A."/>
            <person name="Wilkins M.J."/>
            <person name="Karaoz U."/>
            <person name="Brodie E.L."/>
            <person name="Williams K.H."/>
            <person name="Hubbard S.S."/>
            <person name="Banfield J.F."/>
        </authorList>
    </citation>
    <scope>NUCLEOTIDE SEQUENCE [LARGE SCALE GENOMIC DNA]</scope>
</reference>
<dbReference type="EMBL" id="MFNA01000019">
    <property type="protein sequence ID" value="OGG92218.1"/>
    <property type="molecule type" value="Genomic_DNA"/>
</dbReference>
<name>A0A1F6G261_9BACT</name>
<evidence type="ECO:0000313" key="2">
    <source>
        <dbReference type="EMBL" id="OGG92218.1"/>
    </source>
</evidence>
<dbReference type="NCBIfam" id="TIGR04256">
    <property type="entry name" value="GxxExxY"/>
    <property type="match status" value="2"/>
</dbReference>
<accession>A0A1F6G261</accession>
<evidence type="ECO:0000256" key="1">
    <source>
        <dbReference type="SAM" id="Coils"/>
    </source>
</evidence>
<evidence type="ECO:0000313" key="3">
    <source>
        <dbReference type="Proteomes" id="UP000177320"/>
    </source>
</evidence>
<keyword evidence="1" id="KW-0175">Coiled coil</keyword>
<gene>
    <name evidence="2" type="ORF">A3H03_03435</name>
</gene>
<protein>
    <recommendedName>
        <fullName evidence="4">GxxExxY protein</fullName>
    </recommendedName>
</protein>
<proteinExistence type="predicted"/>
<sequence length="105" mass="12418">MQFETESNLSIKAFYNVYNQLGYGFLEKVYENAMMIELKKFGIVNDKLILELKAAESICEEYEAQLLNYLKATDIEIGLLFNFGKQPQFKRKIFENKFKNIRSIR</sequence>